<dbReference type="Proteomes" id="UP000265520">
    <property type="component" value="Unassembled WGS sequence"/>
</dbReference>
<evidence type="ECO:0000313" key="2">
    <source>
        <dbReference type="Proteomes" id="UP000265520"/>
    </source>
</evidence>
<dbReference type="EMBL" id="LXQA011257908">
    <property type="protein sequence ID" value="MCI90912.1"/>
    <property type="molecule type" value="Genomic_DNA"/>
</dbReference>
<accession>A0A392VTZ0</accession>
<feature type="non-terminal residue" evidence="1">
    <location>
        <position position="24"/>
    </location>
</feature>
<dbReference type="AlphaFoldDB" id="A0A392VTZ0"/>
<proteinExistence type="predicted"/>
<evidence type="ECO:0000313" key="1">
    <source>
        <dbReference type="EMBL" id="MCI90912.1"/>
    </source>
</evidence>
<sequence length="24" mass="2732">MPVCATRIFPKPLSLLDFRTAQRA</sequence>
<reference evidence="1 2" key="1">
    <citation type="journal article" date="2018" name="Front. Plant Sci.">
        <title>Red Clover (Trifolium pratense) and Zigzag Clover (T. medium) - A Picture of Genomic Similarities and Differences.</title>
        <authorList>
            <person name="Dluhosova J."/>
            <person name="Istvanek J."/>
            <person name="Nedelnik J."/>
            <person name="Repkova J."/>
        </authorList>
    </citation>
    <scope>NUCLEOTIDE SEQUENCE [LARGE SCALE GENOMIC DNA]</scope>
    <source>
        <strain evidence="2">cv. 10/8</strain>
        <tissue evidence="1">Leaf</tissue>
    </source>
</reference>
<name>A0A392VTZ0_9FABA</name>
<keyword evidence="2" id="KW-1185">Reference proteome</keyword>
<protein>
    <submittedName>
        <fullName evidence="1">Uncharacterized protein</fullName>
    </submittedName>
</protein>
<organism evidence="1 2">
    <name type="scientific">Trifolium medium</name>
    <dbReference type="NCBI Taxonomy" id="97028"/>
    <lineage>
        <taxon>Eukaryota</taxon>
        <taxon>Viridiplantae</taxon>
        <taxon>Streptophyta</taxon>
        <taxon>Embryophyta</taxon>
        <taxon>Tracheophyta</taxon>
        <taxon>Spermatophyta</taxon>
        <taxon>Magnoliopsida</taxon>
        <taxon>eudicotyledons</taxon>
        <taxon>Gunneridae</taxon>
        <taxon>Pentapetalae</taxon>
        <taxon>rosids</taxon>
        <taxon>fabids</taxon>
        <taxon>Fabales</taxon>
        <taxon>Fabaceae</taxon>
        <taxon>Papilionoideae</taxon>
        <taxon>50 kb inversion clade</taxon>
        <taxon>NPAAA clade</taxon>
        <taxon>Hologalegina</taxon>
        <taxon>IRL clade</taxon>
        <taxon>Trifolieae</taxon>
        <taxon>Trifolium</taxon>
    </lineage>
</organism>
<comment type="caution">
    <text evidence="1">The sequence shown here is derived from an EMBL/GenBank/DDBJ whole genome shotgun (WGS) entry which is preliminary data.</text>
</comment>